<protein>
    <submittedName>
        <fullName evidence="1">Uncharacterized protein</fullName>
    </submittedName>
</protein>
<reference evidence="1 2" key="1">
    <citation type="journal article" date="2016" name="J. Gen. Virol.">
        <title>Comprehensive annotation of Glossina pallidipes salivary gland hypertrophy virus from Ethiopian tsetse flies: a proteogenomics approach.</title>
        <authorList>
            <person name="Abd-Alla A.M."/>
            <person name="Kariithi H.M."/>
            <person name="Cousserans F."/>
            <person name="Parker N.J."/>
            <person name="Ince I.A."/>
            <person name="Scully E.D."/>
            <person name="Boeren S."/>
            <person name="Geib S.M."/>
            <person name="Mekonnen S."/>
            <person name="Vlak J.M."/>
            <person name="Parker A.G."/>
            <person name="Vreysen M.J."/>
            <person name="Bergoin M."/>
        </authorList>
    </citation>
    <scope>NUCLEOTIDE SEQUENCE [LARGE SCALE GENOMIC DNA]</scope>
    <source>
        <strain evidence="1 2">Ethiopian</strain>
    </source>
</reference>
<dbReference type="Proteomes" id="UP000282469">
    <property type="component" value="Segment"/>
</dbReference>
<organismHost>
    <name type="scientific">Glossina</name>
    <name type="common">tsetse flies</name>
    <dbReference type="NCBI Taxonomy" id="7393"/>
</organismHost>
<sequence>MDDDITDCEFDEDYAEDSTLNEVLNLIKSYTCVTQQIIKNISAFNSKLSTARKDLKYAPIISEDLNRINETNSYLLSTLTNKINQL</sequence>
<accession>A0A109QR00</accession>
<evidence type="ECO:0000313" key="1">
    <source>
        <dbReference type="EMBL" id="AMB48729.1"/>
    </source>
</evidence>
<organism evidence="1 2">
    <name type="scientific">Glossina hytrovirus (isolate Glossina pallidipes/Ethiopia/Seibersdorf/-)</name>
    <name type="common">GHV</name>
    <dbReference type="NCBI Taxonomy" id="379529"/>
    <lineage>
        <taxon>Viruses</taxon>
        <taxon>Viruses incertae sedis</taxon>
        <taxon>Naldaviricetes</taxon>
        <taxon>Lefavirales</taxon>
        <taxon>Hytrosaviridae</taxon>
        <taxon>Glossinavirus</taxon>
        <taxon>Glossinavirus glopallidipedis</taxon>
    </lineage>
</organism>
<name>A0A109QR00_GHVS</name>
<proteinExistence type="predicted"/>
<gene>
    <name evidence="1" type="ORF">GpSGHVEth125</name>
</gene>
<dbReference type="EMBL" id="KU050077">
    <property type="protein sequence ID" value="AMB48729.1"/>
    <property type="molecule type" value="Genomic_DNA"/>
</dbReference>
<evidence type="ECO:0000313" key="2">
    <source>
        <dbReference type="Proteomes" id="UP000282469"/>
    </source>
</evidence>